<evidence type="ECO:0000256" key="5">
    <source>
        <dbReference type="ARBA" id="ARBA00022692"/>
    </source>
</evidence>
<evidence type="ECO:0000256" key="4">
    <source>
        <dbReference type="ARBA" id="ARBA00022475"/>
    </source>
</evidence>
<evidence type="ECO:0000256" key="6">
    <source>
        <dbReference type="ARBA" id="ARBA00022989"/>
    </source>
</evidence>
<evidence type="ECO:0000256" key="1">
    <source>
        <dbReference type="ARBA" id="ARBA00004651"/>
    </source>
</evidence>
<keyword evidence="4" id="KW-1003">Cell membrane</keyword>
<dbReference type="Pfam" id="PF03591">
    <property type="entry name" value="AzlC"/>
    <property type="match status" value="1"/>
</dbReference>
<name>A0A2T6B570_9RHOB</name>
<keyword evidence="7 8" id="KW-0472">Membrane</keyword>
<accession>A0A2T6B570</accession>
<keyword evidence="10" id="KW-1185">Reference proteome</keyword>
<feature type="transmembrane region" description="Helical" evidence="8">
    <location>
        <begin position="70"/>
        <end position="89"/>
    </location>
</feature>
<dbReference type="InterPro" id="IPR011606">
    <property type="entry name" value="Brnchd-chn_aa_trnsp_permease"/>
</dbReference>
<dbReference type="RefSeq" id="WP_108128553.1">
    <property type="nucleotide sequence ID" value="NZ_QBKP01000004.1"/>
</dbReference>
<dbReference type="PANTHER" id="PTHR34979">
    <property type="entry name" value="INNER MEMBRANE PROTEIN YGAZ"/>
    <property type="match status" value="1"/>
</dbReference>
<dbReference type="PANTHER" id="PTHR34979:SF1">
    <property type="entry name" value="INNER MEMBRANE PROTEIN YGAZ"/>
    <property type="match status" value="1"/>
</dbReference>
<evidence type="ECO:0000256" key="8">
    <source>
        <dbReference type="SAM" id="Phobius"/>
    </source>
</evidence>
<proteinExistence type="inferred from homology"/>
<dbReference type="EMBL" id="QBKP01000004">
    <property type="protein sequence ID" value="PTX51218.1"/>
    <property type="molecule type" value="Genomic_DNA"/>
</dbReference>
<reference evidence="9 10" key="1">
    <citation type="submission" date="2018-04" db="EMBL/GenBank/DDBJ databases">
        <title>Genomic Encyclopedia of Archaeal and Bacterial Type Strains, Phase II (KMG-II): from individual species to whole genera.</title>
        <authorList>
            <person name="Goeker M."/>
        </authorList>
    </citation>
    <scope>NUCLEOTIDE SEQUENCE [LARGE SCALE GENOMIC DNA]</scope>
    <source>
        <strain evidence="9 10">DSM 21823</strain>
    </source>
</reference>
<evidence type="ECO:0000256" key="7">
    <source>
        <dbReference type="ARBA" id="ARBA00023136"/>
    </source>
</evidence>
<dbReference type="AlphaFoldDB" id="A0A2T6B570"/>
<keyword evidence="5 8" id="KW-0812">Transmembrane</keyword>
<keyword evidence="6 8" id="KW-1133">Transmembrane helix</keyword>
<keyword evidence="3" id="KW-0813">Transport</keyword>
<evidence type="ECO:0000256" key="2">
    <source>
        <dbReference type="ARBA" id="ARBA00010735"/>
    </source>
</evidence>
<gene>
    <name evidence="9" type="ORF">C8N34_104338</name>
</gene>
<comment type="subcellular location">
    <subcellularLocation>
        <location evidence="1">Cell membrane</location>
        <topology evidence="1">Multi-pass membrane protein</topology>
    </subcellularLocation>
</comment>
<protein>
    <submittedName>
        <fullName evidence="9">Putative branched-subunit amino acid permease</fullName>
    </submittedName>
</protein>
<dbReference type="GO" id="GO:0005886">
    <property type="term" value="C:plasma membrane"/>
    <property type="evidence" value="ECO:0007669"/>
    <property type="project" value="UniProtKB-SubCell"/>
</dbReference>
<organism evidence="9 10">
    <name type="scientific">Gemmobacter caeni</name>
    <dbReference type="NCBI Taxonomy" id="589035"/>
    <lineage>
        <taxon>Bacteria</taxon>
        <taxon>Pseudomonadati</taxon>
        <taxon>Pseudomonadota</taxon>
        <taxon>Alphaproteobacteria</taxon>
        <taxon>Rhodobacterales</taxon>
        <taxon>Paracoccaceae</taxon>
        <taxon>Gemmobacter</taxon>
    </lineage>
</organism>
<dbReference type="Proteomes" id="UP000244224">
    <property type="component" value="Unassembled WGS sequence"/>
</dbReference>
<evidence type="ECO:0000313" key="10">
    <source>
        <dbReference type="Proteomes" id="UP000244224"/>
    </source>
</evidence>
<feature type="transmembrane region" description="Helical" evidence="8">
    <location>
        <begin position="166"/>
        <end position="183"/>
    </location>
</feature>
<feature type="transmembrane region" description="Helical" evidence="8">
    <location>
        <begin position="134"/>
        <end position="154"/>
    </location>
</feature>
<dbReference type="GO" id="GO:1903785">
    <property type="term" value="P:L-valine transmembrane transport"/>
    <property type="evidence" value="ECO:0007669"/>
    <property type="project" value="TreeGrafter"/>
</dbReference>
<feature type="transmembrane region" description="Helical" evidence="8">
    <location>
        <begin position="45"/>
        <end position="63"/>
    </location>
</feature>
<evidence type="ECO:0000313" key="9">
    <source>
        <dbReference type="EMBL" id="PTX51218.1"/>
    </source>
</evidence>
<comment type="similarity">
    <text evidence="2">Belongs to the AzlC family.</text>
</comment>
<feature type="transmembrane region" description="Helical" evidence="8">
    <location>
        <begin position="212"/>
        <end position="230"/>
    </location>
</feature>
<sequence>MPSPLRAAFLRGLAASLPFVLVIGPFGTLFGVVATGAGMTVLETMGFSVVVIAGAAQFAAVQLMQDGAPLVVVIFTAAAVNLRMAMYSASLAPHLGLAKLWQRALISYLLVDQSYVAAITEFTRNPDRPVAEKVAYFFGTVSLVVPLWYLSTWGGAAFGKAIPPDLALDFAVPIAFLAMIAPVLRTPAHYAAALVSVGGTLALWWMPYSSGLLVASAAAMVVGALVETLWEKRA</sequence>
<comment type="caution">
    <text evidence="9">The sequence shown here is derived from an EMBL/GenBank/DDBJ whole genome shotgun (WGS) entry which is preliminary data.</text>
</comment>
<dbReference type="OrthoDB" id="3579489at2"/>
<feature type="transmembrane region" description="Helical" evidence="8">
    <location>
        <begin position="12"/>
        <end position="33"/>
    </location>
</feature>
<evidence type="ECO:0000256" key="3">
    <source>
        <dbReference type="ARBA" id="ARBA00022448"/>
    </source>
</evidence>